<keyword evidence="2" id="KW-1185">Reference proteome</keyword>
<protein>
    <submittedName>
        <fullName evidence="1">Uncharacterized protein</fullName>
    </submittedName>
</protein>
<dbReference type="AlphaFoldDB" id="A0A4C1YGU4"/>
<organism evidence="1 2">
    <name type="scientific">Eumeta variegata</name>
    <name type="common">Bagworm moth</name>
    <name type="synonym">Eumeta japonica</name>
    <dbReference type="NCBI Taxonomy" id="151549"/>
    <lineage>
        <taxon>Eukaryota</taxon>
        <taxon>Metazoa</taxon>
        <taxon>Ecdysozoa</taxon>
        <taxon>Arthropoda</taxon>
        <taxon>Hexapoda</taxon>
        <taxon>Insecta</taxon>
        <taxon>Pterygota</taxon>
        <taxon>Neoptera</taxon>
        <taxon>Endopterygota</taxon>
        <taxon>Lepidoptera</taxon>
        <taxon>Glossata</taxon>
        <taxon>Ditrysia</taxon>
        <taxon>Tineoidea</taxon>
        <taxon>Psychidae</taxon>
        <taxon>Oiketicinae</taxon>
        <taxon>Eumeta</taxon>
    </lineage>
</organism>
<reference evidence="1 2" key="1">
    <citation type="journal article" date="2019" name="Commun. Biol.">
        <title>The bagworm genome reveals a unique fibroin gene that provides high tensile strength.</title>
        <authorList>
            <person name="Kono N."/>
            <person name="Nakamura H."/>
            <person name="Ohtoshi R."/>
            <person name="Tomita M."/>
            <person name="Numata K."/>
            <person name="Arakawa K."/>
        </authorList>
    </citation>
    <scope>NUCLEOTIDE SEQUENCE [LARGE SCALE GENOMIC DNA]</scope>
</reference>
<accession>A0A4C1YGU4</accession>
<name>A0A4C1YGU4_EUMVA</name>
<evidence type="ECO:0000313" key="2">
    <source>
        <dbReference type="Proteomes" id="UP000299102"/>
    </source>
</evidence>
<sequence>MSEDNRTVFYVGKVSSLKSSKHCMVGHIHRWCCIYVRRSNKPVVVKRKLYRRRYCELRTGPQLRRWPVGSFGSFNIDSGTAHPIPTYPFPPVHIPIACTRFPVQLDRNCLRYVACIERSILCFYPATEDYDFS</sequence>
<gene>
    <name evidence="1" type="ORF">EVAR_103938_1</name>
</gene>
<proteinExistence type="predicted"/>
<dbReference type="Proteomes" id="UP000299102">
    <property type="component" value="Unassembled WGS sequence"/>
</dbReference>
<comment type="caution">
    <text evidence="1">The sequence shown here is derived from an EMBL/GenBank/DDBJ whole genome shotgun (WGS) entry which is preliminary data.</text>
</comment>
<evidence type="ECO:0000313" key="1">
    <source>
        <dbReference type="EMBL" id="GBP73657.1"/>
    </source>
</evidence>
<dbReference type="EMBL" id="BGZK01001182">
    <property type="protein sequence ID" value="GBP73657.1"/>
    <property type="molecule type" value="Genomic_DNA"/>
</dbReference>